<evidence type="ECO:0000313" key="3">
    <source>
        <dbReference type="Proteomes" id="UP001220207"/>
    </source>
</evidence>
<organism evidence="2 3">
    <name type="scientific">Pseudomonas syringae pv. syringae</name>
    <dbReference type="NCBI Taxonomy" id="321"/>
    <lineage>
        <taxon>Bacteria</taxon>
        <taxon>Pseudomonadati</taxon>
        <taxon>Pseudomonadota</taxon>
        <taxon>Gammaproteobacteria</taxon>
        <taxon>Pseudomonadales</taxon>
        <taxon>Pseudomonadaceae</taxon>
        <taxon>Pseudomonas</taxon>
        <taxon>Pseudomonas syringae</taxon>
    </lineage>
</organism>
<dbReference type="Proteomes" id="UP001220207">
    <property type="component" value="Unassembled WGS sequence"/>
</dbReference>
<keyword evidence="1" id="KW-0812">Transmembrane</keyword>
<accession>A0AB35JWN7</accession>
<protein>
    <recommendedName>
        <fullName evidence="4">Transmembrane protein</fullName>
    </recommendedName>
</protein>
<evidence type="ECO:0000256" key="1">
    <source>
        <dbReference type="SAM" id="Phobius"/>
    </source>
</evidence>
<evidence type="ECO:0008006" key="4">
    <source>
        <dbReference type="Google" id="ProtNLM"/>
    </source>
</evidence>
<keyword evidence="1" id="KW-0472">Membrane</keyword>
<feature type="transmembrane region" description="Helical" evidence="1">
    <location>
        <begin position="96"/>
        <end position="122"/>
    </location>
</feature>
<evidence type="ECO:0000313" key="2">
    <source>
        <dbReference type="EMBL" id="MDC3739264.1"/>
    </source>
</evidence>
<name>A0AB35JWN7_PSESY</name>
<comment type="caution">
    <text evidence="2">The sequence shown here is derived from an EMBL/GenBank/DDBJ whole genome shotgun (WGS) entry which is preliminary data.</text>
</comment>
<reference evidence="2" key="1">
    <citation type="submission" date="2021-04" db="EMBL/GenBank/DDBJ databases">
        <title>Genome Sequence and Comparative Genome Analysis of Pseudomonas syringae pv. syringae strains EC33 and LMG5496 isolated from Citrus plants from Tunisia and Greece.</title>
        <authorList>
            <person name="Abdellatif E."/>
            <person name="Baeyen S."/>
        </authorList>
    </citation>
    <scope>NUCLEOTIDE SEQUENCE</scope>
    <source>
        <strain evidence="2">LMG 5496</strain>
    </source>
</reference>
<dbReference type="RefSeq" id="WP_198706253.1">
    <property type="nucleotide sequence ID" value="NZ_JAGSOW010000024.1"/>
</dbReference>
<feature type="transmembrane region" description="Helical" evidence="1">
    <location>
        <begin position="16"/>
        <end position="35"/>
    </location>
</feature>
<dbReference type="EMBL" id="JAGSOW010000024">
    <property type="protein sequence ID" value="MDC3739264.1"/>
    <property type="molecule type" value="Genomic_DNA"/>
</dbReference>
<sequence length="131" mass="14327">MSNTADRYAYNPHQRTALLVTLALSLLLLLLHFPFDGYVTESSSIIPSLTGCPKGDPKAHLRELGAEQFNAAISACQDKYVTNELSFTSWRSNGAAINWLASPTHALTAVLCIIVFGLSWFLSATPRSQSR</sequence>
<proteinExistence type="predicted"/>
<dbReference type="AlphaFoldDB" id="A0AB35JWN7"/>
<gene>
    <name evidence="2" type="ORF">KDL27_26125</name>
</gene>
<keyword evidence="1" id="KW-1133">Transmembrane helix</keyword>